<sequence>MQKFEDQNLRFILRAIDHTKVGVVVTDPEEEDNPIIYGNQGFIETTGYEPDEFLNRNCRFLQGEDTDPATIAHIKDKLVKKEPVSVEIYNYRKNGEGFWNELNIDPIYIEEEGKWYFVGVQKDITKQKQAENRLDASLQEIQTLSTPVVPVEDGVAVLPLIGTMTSERFHQMLEHLPDVIANLNEDFLIVDMSGLQTIDGDIMEGIFKLHHLMQLLGTQLLVTGMSPRLAMEAQGAPKDLSTLTTYRNVKEALRSLTG</sequence>
<proteinExistence type="predicted"/>
<evidence type="ECO:0000259" key="4">
    <source>
        <dbReference type="PROSITE" id="PS50112"/>
    </source>
</evidence>
<dbReference type="CDD" id="cd07041">
    <property type="entry name" value="STAS_RsbR_RsbS_like"/>
    <property type="match status" value="1"/>
</dbReference>
<dbReference type="SUPFAM" id="SSF55785">
    <property type="entry name" value="PYP-like sensor domain (PAS domain)"/>
    <property type="match status" value="1"/>
</dbReference>
<dbReference type="SUPFAM" id="SSF52091">
    <property type="entry name" value="SpoIIaa-like"/>
    <property type="match status" value="1"/>
</dbReference>
<dbReference type="Gene3D" id="3.30.450.20">
    <property type="entry name" value="PAS domain"/>
    <property type="match status" value="1"/>
</dbReference>
<dbReference type="OrthoDB" id="9812260at2"/>
<evidence type="ECO:0000256" key="2">
    <source>
        <dbReference type="ARBA" id="ARBA00022643"/>
    </source>
</evidence>
<organism evidence="7 8">
    <name type="scientific">Salsuginibacillus halophilus</name>
    <dbReference type="NCBI Taxonomy" id="517424"/>
    <lineage>
        <taxon>Bacteria</taxon>
        <taxon>Bacillati</taxon>
        <taxon>Bacillota</taxon>
        <taxon>Bacilli</taxon>
        <taxon>Bacillales</taxon>
        <taxon>Bacillaceae</taxon>
        <taxon>Salsuginibacillus</taxon>
    </lineage>
</organism>
<dbReference type="PROSITE" id="PS50801">
    <property type="entry name" value="STAS"/>
    <property type="match status" value="1"/>
</dbReference>
<evidence type="ECO:0000259" key="5">
    <source>
        <dbReference type="PROSITE" id="PS50113"/>
    </source>
</evidence>
<reference evidence="7 8" key="1">
    <citation type="submission" date="2018-03" db="EMBL/GenBank/DDBJ databases">
        <title>Genomic Encyclopedia of Type Strains, Phase III (KMG-III): the genomes of soil and plant-associated and newly described type strains.</title>
        <authorList>
            <person name="Whitman W."/>
        </authorList>
    </citation>
    <scope>NUCLEOTIDE SEQUENCE [LARGE SCALE GENOMIC DNA]</scope>
    <source>
        <strain evidence="7 8">CGMCC 1.07653</strain>
    </source>
</reference>
<dbReference type="EMBL" id="PYAV01000021">
    <property type="protein sequence ID" value="PSL40866.1"/>
    <property type="molecule type" value="Genomic_DNA"/>
</dbReference>
<keyword evidence="8" id="KW-1185">Reference proteome</keyword>
<dbReference type="Pfam" id="PF01740">
    <property type="entry name" value="STAS"/>
    <property type="match status" value="1"/>
</dbReference>
<dbReference type="NCBIfam" id="TIGR00229">
    <property type="entry name" value="sensory_box"/>
    <property type="match status" value="1"/>
</dbReference>
<dbReference type="PANTHER" id="PTHR47429">
    <property type="entry name" value="PROTEIN TWIN LOV 1"/>
    <property type="match status" value="1"/>
</dbReference>
<gene>
    <name evidence="7" type="ORF">B0H94_12131</name>
</gene>
<evidence type="ECO:0000256" key="3">
    <source>
        <dbReference type="ARBA" id="ARBA00022991"/>
    </source>
</evidence>
<keyword evidence="1" id="KW-0285">Flavoprotein</keyword>
<dbReference type="InterPro" id="IPR002645">
    <property type="entry name" value="STAS_dom"/>
</dbReference>
<accession>A0A2P8H3S3</accession>
<dbReference type="InterPro" id="IPR000700">
    <property type="entry name" value="PAS-assoc_C"/>
</dbReference>
<dbReference type="InterPro" id="IPR036513">
    <property type="entry name" value="STAS_dom_sf"/>
</dbReference>
<comment type="caution">
    <text evidence="7">The sequence shown here is derived from an EMBL/GenBank/DDBJ whole genome shotgun (WGS) entry which is preliminary data.</text>
</comment>
<evidence type="ECO:0000313" key="8">
    <source>
        <dbReference type="Proteomes" id="UP000242310"/>
    </source>
</evidence>
<dbReference type="PANTHER" id="PTHR47429:SF2">
    <property type="entry name" value="PROTEIN TWIN LOV 1"/>
    <property type="match status" value="1"/>
</dbReference>
<dbReference type="CDD" id="cd00130">
    <property type="entry name" value="PAS"/>
    <property type="match status" value="1"/>
</dbReference>
<dbReference type="PROSITE" id="PS50113">
    <property type="entry name" value="PAC"/>
    <property type="match status" value="1"/>
</dbReference>
<feature type="domain" description="PAS" evidence="4">
    <location>
        <begin position="8"/>
        <end position="65"/>
    </location>
</feature>
<feature type="domain" description="PAC" evidence="5">
    <location>
        <begin position="84"/>
        <end position="136"/>
    </location>
</feature>
<evidence type="ECO:0000313" key="7">
    <source>
        <dbReference type="EMBL" id="PSL40866.1"/>
    </source>
</evidence>
<evidence type="ECO:0000259" key="6">
    <source>
        <dbReference type="PROSITE" id="PS50801"/>
    </source>
</evidence>
<dbReference type="RefSeq" id="WP_106590012.1">
    <property type="nucleotide sequence ID" value="NZ_PYAV01000021.1"/>
</dbReference>
<dbReference type="InterPro" id="IPR000014">
    <property type="entry name" value="PAS"/>
</dbReference>
<dbReference type="Proteomes" id="UP000242310">
    <property type="component" value="Unassembled WGS sequence"/>
</dbReference>
<evidence type="ECO:0000256" key="1">
    <source>
        <dbReference type="ARBA" id="ARBA00022630"/>
    </source>
</evidence>
<protein>
    <submittedName>
        <fullName evidence="7">PAS domain S-box-containing protein</fullName>
    </submittedName>
</protein>
<keyword evidence="2" id="KW-0288">FMN</keyword>
<dbReference type="Gene3D" id="3.30.750.24">
    <property type="entry name" value="STAS domain"/>
    <property type="match status" value="1"/>
</dbReference>
<dbReference type="SMART" id="SM00086">
    <property type="entry name" value="PAC"/>
    <property type="match status" value="1"/>
</dbReference>
<dbReference type="InterPro" id="IPR001610">
    <property type="entry name" value="PAC"/>
</dbReference>
<dbReference type="InterPro" id="IPR035965">
    <property type="entry name" value="PAS-like_dom_sf"/>
</dbReference>
<dbReference type="Pfam" id="PF13426">
    <property type="entry name" value="PAS_9"/>
    <property type="match status" value="1"/>
</dbReference>
<name>A0A2P8H3S3_9BACI</name>
<dbReference type="AlphaFoldDB" id="A0A2P8H3S3"/>
<dbReference type="PROSITE" id="PS50112">
    <property type="entry name" value="PAS"/>
    <property type="match status" value="1"/>
</dbReference>
<keyword evidence="3" id="KW-0157">Chromophore</keyword>
<feature type="domain" description="STAS" evidence="6">
    <location>
        <begin position="145"/>
        <end position="256"/>
    </location>
</feature>